<accession>A0A328ADK0</accession>
<dbReference type="EMBL" id="QFYR01000003">
    <property type="protein sequence ID" value="RAK52296.1"/>
    <property type="molecule type" value="Genomic_DNA"/>
</dbReference>
<comment type="caution">
    <text evidence="4">The sequence shown here is derived from an EMBL/GenBank/DDBJ whole genome shotgun (WGS) entry which is preliminary data.</text>
</comment>
<gene>
    <name evidence="4" type="ORF">DJ018_14240</name>
</gene>
<keyword evidence="5" id="KW-1185">Reference proteome</keyword>
<dbReference type="SUPFAM" id="SSF56925">
    <property type="entry name" value="OMPA-like"/>
    <property type="match status" value="1"/>
</dbReference>
<feature type="signal peptide" evidence="2">
    <location>
        <begin position="1"/>
        <end position="22"/>
    </location>
</feature>
<dbReference type="InterPro" id="IPR027385">
    <property type="entry name" value="Beta-barrel_OMP"/>
</dbReference>
<feature type="domain" description="Outer membrane protein beta-barrel" evidence="3">
    <location>
        <begin position="13"/>
        <end position="191"/>
    </location>
</feature>
<evidence type="ECO:0000256" key="2">
    <source>
        <dbReference type="SAM" id="SignalP"/>
    </source>
</evidence>
<reference evidence="5" key="1">
    <citation type="submission" date="2018-05" db="EMBL/GenBank/DDBJ databases">
        <authorList>
            <person name="Li X."/>
        </authorList>
    </citation>
    <scope>NUCLEOTIDE SEQUENCE [LARGE SCALE GENOMIC DNA]</scope>
    <source>
        <strain evidence="5">YIM 73061</strain>
    </source>
</reference>
<protein>
    <submittedName>
        <fullName evidence="4">Autotransporter</fullName>
    </submittedName>
</protein>
<dbReference type="Pfam" id="PF13505">
    <property type="entry name" value="OMP_b-brl"/>
    <property type="match status" value="1"/>
</dbReference>
<evidence type="ECO:0000313" key="5">
    <source>
        <dbReference type="Proteomes" id="UP000249725"/>
    </source>
</evidence>
<evidence type="ECO:0000256" key="1">
    <source>
        <dbReference type="ARBA" id="ARBA00022729"/>
    </source>
</evidence>
<sequence>MKKALIAAASVTTLIAITPALAQAQTAPMGVYGNLGYSSAKADDLNLGAIQGRIGYRANNWLGVEGELAVGVKDDKSRQVVAGTPVETRVELKHQEAIYAVGFAPITPQADLLARVGYGNTKAKASATAVGVGGPVTVSETADGDSWNFGVGAQYHWDAQNGVRVDYTRHEFRDDDAGHADVWSIAYNRRF</sequence>
<organism evidence="4 5">
    <name type="scientific">Phenylobacterium deserti</name>
    <dbReference type="NCBI Taxonomy" id="1914756"/>
    <lineage>
        <taxon>Bacteria</taxon>
        <taxon>Pseudomonadati</taxon>
        <taxon>Pseudomonadota</taxon>
        <taxon>Alphaproteobacteria</taxon>
        <taxon>Caulobacterales</taxon>
        <taxon>Caulobacteraceae</taxon>
        <taxon>Phenylobacterium</taxon>
    </lineage>
</organism>
<dbReference type="Gene3D" id="2.40.160.20">
    <property type="match status" value="1"/>
</dbReference>
<dbReference type="OrthoDB" id="7173051at2"/>
<proteinExistence type="predicted"/>
<name>A0A328ADK0_9CAUL</name>
<dbReference type="Proteomes" id="UP000249725">
    <property type="component" value="Unassembled WGS sequence"/>
</dbReference>
<evidence type="ECO:0000313" key="4">
    <source>
        <dbReference type="EMBL" id="RAK52296.1"/>
    </source>
</evidence>
<feature type="chain" id="PRO_5016274751" evidence="2">
    <location>
        <begin position="23"/>
        <end position="191"/>
    </location>
</feature>
<dbReference type="RefSeq" id="WP_111515620.1">
    <property type="nucleotide sequence ID" value="NZ_QFYR01000003.1"/>
</dbReference>
<dbReference type="AlphaFoldDB" id="A0A328ADK0"/>
<evidence type="ECO:0000259" key="3">
    <source>
        <dbReference type="Pfam" id="PF13505"/>
    </source>
</evidence>
<dbReference type="InterPro" id="IPR011250">
    <property type="entry name" value="OMP/PagP_B-barrel"/>
</dbReference>
<keyword evidence="1 2" id="KW-0732">Signal</keyword>